<dbReference type="Proteomes" id="UP000790709">
    <property type="component" value="Unassembled WGS sequence"/>
</dbReference>
<proteinExistence type="predicted"/>
<evidence type="ECO:0000313" key="1">
    <source>
        <dbReference type="EMBL" id="KAH7927174.1"/>
    </source>
</evidence>
<keyword evidence="2" id="KW-1185">Reference proteome</keyword>
<accession>A0ACB8BNH0</accession>
<name>A0ACB8BNH0_9AGAM</name>
<gene>
    <name evidence="1" type="ORF">BV22DRAFT_1007426</name>
</gene>
<comment type="caution">
    <text evidence="1">The sequence shown here is derived from an EMBL/GenBank/DDBJ whole genome shotgun (WGS) entry which is preliminary data.</text>
</comment>
<protein>
    <submittedName>
        <fullName evidence="1">Uncharacterized protein</fullName>
    </submittedName>
</protein>
<dbReference type="EMBL" id="MU266370">
    <property type="protein sequence ID" value="KAH7927174.1"/>
    <property type="molecule type" value="Genomic_DNA"/>
</dbReference>
<sequence length="416" mass="47157">MDSTKFSANSNVPQRRPSEASFEEAEYFPTHETSSVFEESDDESKSRTCHHQSRRCESPPPIANPPPSDPASAEDSCPCGPPKKGSRNLVICIDGTSNKFGEKNTNIVELYSQICKTDEQLTYYTSGVGTSAKPIGSWHNLRSAGQWVTDTIDLAIAWNMEKIIMGAYRWLSDVYRDGDRIYLFGFSRGAYLVRALAGMIHEVGLILPGNTDQIAFAYEMYAAIDGREPSRSGSGTGTSVFKRTFSRGEVRVHFVGVWDTVSSVGIIRRRTLPSTTTSSGHICYFRHALALDERRVKFQPDYFFDRKDRKDEPRQGKPSVKEVWFAGSHSDIFNPKLQTGDIPLLWMRSEASVAGLKLVPKETTWKLTDLEKTITESLTFAWWALELLPFKRHMYGDSEKLTWWKRYMWVPPRLCS</sequence>
<evidence type="ECO:0000313" key="2">
    <source>
        <dbReference type="Proteomes" id="UP000790709"/>
    </source>
</evidence>
<reference evidence="1" key="1">
    <citation type="journal article" date="2021" name="New Phytol.">
        <title>Evolutionary innovations through gain and loss of genes in the ectomycorrhizal Boletales.</title>
        <authorList>
            <person name="Wu G."/>
            <person name="Miyauchi S."/>
            <person name="Morin E."/>
            <person name="Kuo A."/>
            <person name="Drula E."/>
            <person name="Varga T."/>
            <person name="Kohler A."/>
            <person name="Feng B."/>
            <person name="Cao Y."/>
            <person name="Lipzen A."/>
            <person name="Daum C."/>
            <person name="Hundley H."/>
            <person name="Pangilinan J."/>
            <person name="Johnson J."/>
            <person name="Barry K."/>
            <person name="LaButti K."/>
            <person name="Ng V."/>
            <person name="Ahrendt S."/>
            <person name="Min B."/>
            <person name="Choi I.G."/>
            <person name="Park H."/>
            <person name="Plett J.M."/>
            <person name="Magnuson J."/>
            <person name="Spatafora J.W."/>
            <person name="Nagy L.G."/>
            <person name="Henrissat B."/>
            <person name="Grigoriev I.V."/>
            <person name="Yang Z.L."/>
            <person name="Xu J."/>
            <person name="Martin F.M."/>
        </authorList>
    </citation>
    <scope>NUCLEOTIDE SEQUENCE</scope>
    <source>
        <strain evidence="1">KUC20120723A-06</strain>
    </source>
</reference>
<organism evidence="1 2">
    <name type="scientific">Leucogyrophana mollusca</name>
    <dbReference type="NCBI Taxonomy" id="85980"/>
    <lineage>
        <taxon>Eukaryota</taxon>
        <taxon>Fungi</taxon>
        <taxon>Dikarya</taxon>
        <taxon>Basidiomycota</taxon>
        <taxon>Agaricomycotina</taxon>
        <taxon>Agaricomycetes</taxon>
        <taxon>Agaricomycetidae</taxon>
        <taxon>Boletales</taxon>
        <taxon>Boletales incertae sedis</taxon>
        <taxon>Leucogyrophana</taxon>
    </lineage>
</organism>